<dbReference type="Gene3D" id="1.10.30.10">
    <property type="entry name" value="High mobility group box domain"/>
    <property type="match status" value="2"/>
</dbReference>
<proteinExistence type="predicted"/>
<accession>A0A9P4J5Q5</accession>
<organism evidence="5 6">
    <name type="scientific">Myriangium duriaei CBS 260.36</name>
    <dbReference type="NCBI Taxonomy" id="1168546"/>
    <lineage>
        <taxon>Eukaryota</taxon>
        <taxon>Fungi</taxon>
        <taxon>Dikarya</taxon>
        <taxon>Ascomycota</taxon>
        <taxon>Pezizomycotina</taxon>
        <taxon>Dothideomycetes</taxon>
        <taxon>Dothideomycetidae</taxon>
        <taxon>Myriangiales</taxon>
        <taxon>Myriangiaceae</taxon>
        <taxon>Myriangium</taxon>
    </lineage>
</organism>
<name>A0A9P4J5Q5_9PEZI</name>
<dbReference type="InterPro" id="IPR009071">
    <property type="entry name" value="HMG_box_dom"/>
</dbReference>
<dbReference type="EMBL" id="ML996083">
    <property type="protein sequence ID" value="KAF2154595.1"/>
    <property type="molecule type" value="Genomic_DNA"/>
</dbReference>
<dbReference type="AlphaFoldDB" id="A0A9P4J5Q5"/>
<dbReference type="PROSITE" id="PS50118">
    <property type="entry name" value="HMG_BOX_2"/>
    <property type="match status" value="1"/>
</dbReference>
<evidence type="ECO:0000313" key="5">
    <source>
        <dbReference type="EMBL" id="KAF2154595.1"/>
    </source>
</evidence>
<feature type="DNA-binding region" description="HMG box" evidence="2">
    <location>
        <begin position="270"/>
        <end position="332"/>
    </location>
</feature>
<dbReference type="PANTHER" id="PTHR48112">
    <property type="entry name" value="HIGH MOBILITY GROUP PROTEIN DSP1"/>
    <property type="match status" value="1"/>
</dbReference>
<dbReference type="SUPFAM" id="SSF47095">
    <property type="entry name" value="HMG-box"/>
    <property type="match status" value="2"/>
</dbReference>
<dbReference type="InterPro" id="IPR050342">
    <property type="entry name" value="HMGB"/>
</dbReference>
<dbReference type="GO" id="GO:0005634">
    <property type="term" value="C:nucleus"/>
    <property type="evidence" value="ECO:0007669"/>
    <property type="project" value="UniProtKB-UniRule"/>
</dbReference>
<feature type="compositionally biased region" description="Basic residues" evidence="3">
    <location>
        <begin position="90"/>
        <end position="100"/>
    </location>
</feature>
<keyword evidence="1 2" id="KW-0238">DNA-binding</keyword>
<dbReference type="OrthoDB" id="1919336at2759"/>
<dbReference type="InterPro" id="IPR036910">
    <property type="entry name" value="HMG_box_dom_sf"/>
</dbReference>
<dbReference type="Pfam" id="PF09011">
    <property type="entry name" value="HMG_box_2"/>
    <property type="match status" value="1"/>
</dbReference>
<reference evidence="5" key="1">
    <citation type="journal article" date="2020" name="Stud. Mycol.">
        <title>101 Dothideomycetes genomes: a test case for predicting lifestyles and emergence of pathogens.</title>
        <authorList>
            <person name="Haridas S."/>
            <person name="Albert R."/>
            <person name="Binder M."/>
            <person name="Bloem J."/>
            <person name="Labutti K."/>
            <person name="Salamov A."/>
            <person name="Andreopoulos B."/>
            <person name="Baker S."/>
            <person name="Barry K."/>
            <person name="Bills G."/>
            <person name="Bluhm B."/>
            <person name="Cannon C."/>
            <person name="Castanera R."/>
            <person name="Culley D."/>
            <person name="Daum C."/>
            <person name="Ezra D."/>
            <person name="Gonzalez J."/>
            <person name="Henrissat B."/>
            <person name="Kuo A."/>
            <person name="Liang C."/>
            <person name="Lipzen A."/>
            <person name="Lutzoni F."/>
            <person name="Magnuson J."/>
            <person name="Mondo S."/>
            <person name="Nolan M."/>
            <person name="Ohm R."/>
            <person name="Pangilinan J."/>
            <person name="Park H.-J."/>
            <person name="Ramirez L."/>
            <person name="Alfaro M."/>
            <person name="Sun H."/>
            <person name="Tritt A."/>
            <person name="Yoshinaga Y."/>
            <person name="Zwiers L.-H."/>
            <person name="Turgeon B."/>
            <person name="Goodwin S."/>
            <person name="Spatafora J."/>
            <person name="Crous P."/>
            <person name="Grigoriev I."/>
        </authorList>
    </citation>
    <scope>NUCLEOTIDE SEQUENCE</scope>
    <source>
        <strain evidence="5">CBS 260.36</strain>
    </source>
</reference>
<evidence type="ECO:0000256" key="1">
    <source>
        <dbReference type="ARBA" id="ARBA00023125"/>
    </source>
</evidence>
<dbReference type="Proteomes" id="UP000799439">
    <property type="component" value="Unassembled WGS sequence"/>
</dbReference>
<evidence type="ECO:0000259" key="4">
    <source>
        <dbReference type="PROSITE" id="PS50118"/>
    </source>
</evidence>
<feature type="region of interest" description="Disordered" evidence="3">
    <location>
        <begin position="125"/>
        <end position="146"/>
    </location>
</feature>
<evidence type="ECO:0000256" key="2">
    <source>
        <dbReference type="PROSITE-ProRule" id="PRU00267"/>
    </source>
</evidence>
<evidence type="ECO:0000313" key="6">
    <source>
        <dbReference type="Proteomes" id="UP000799439"/>
    </source>
</evidence>
<feature type="compositionally biased region" description="Basic and acidic residues" evidence="3">
    <location>
        <begin position="101"/>
        <end position="113"/>
    </location>
</feature>
<protein>
    <recommendedName>
        <fullName evidence="4">HMG box domain-containing protein</fullName>
    </recommendedName>
</protein>
<gene>
    <name evidence="5" type="ORF">K461DRAFT_291521</name>
</gene>
<sequence length="345" mass="37941">MLSARLPFRIASVARTTRQAPLLTQFVARTAISRNVIVPSLSRSYATPAKPKKGSVGATSTARKPRATKTTTKAATKKTATRTKATSATKKPRKTAARKTKTPEQKAAAKEKAAAKRLATAEKAKAKKAATAVRTKAKAEKARTKAKKIKATERITLLKAQALSPPSSGAQSGYHVFLQAKSANEKAHHKEVGPTVFFKEVAAEWKSLSSSEHESYQRRAAEKNTTHTAEYAAWVSQHTANEIRLANIARSTLRASGKKGYRAIKDPRQLPRPETPFLLFSKTVRGETGSITEDVRVAGERWRGLSQGEKDQYRQEFERNLQQYDRDFEALYGVPRKAAVAEVES</sequence>
<feature type="region of interest" description="Disordered" evidence="3">
    <location>
        <begin position="45"/>
        <end position="113"/>
    </location>
</feature>
<keyword evidence="6" id="KW-1185">Reference proteome</keyword>
<feature type="compositionally biased region" description="Low complexity" evidence="3">
    <location>
        <begin position="58"/>
        <end position="74"/>
    </location>
</feature>
<dbReference type="GO" id="GO:0003677">
    <property type="term" value="F:DNA binding"/>
    <property type="evidence" value="ECO:0007669"/>
    <property type="project" value="UniProtKB-UniRule"/>
</dbReference>
<comment type="caution">
    <text evidence="5">The sequence shown here is derived from an EMBL/GenBank/DDBJ whole genome shotgun (WGS) entry which is preliminary data.</text>
</comment>
<dbReference type="CDD" id="cd00084">
    <property type="entry name" value="HMG-box_SF"/>
    <property type="match status" value="1"/>
</dbReference>
<feature type="domain" description="HMG box" evidence="4">
    <location>
        <begin position="270"/>
        <end position="332"/>
    </location>
</feature>
<keyword evidence="2" id="KW-0539">Nucleus</keyword>
<evidence type="ECO:0000256" key="3">
    <source>
        <dbReference type="SAM" id="MobiDB-lite"/>
    </source>
</evidence>
<dbReference type="SMART" id="SM00398">
    <property type="entry name" value="HMG"/>
    <property type="match status" value="2"/>
</dbReference>